<feature type="region of interest" description="Disordered" evidence="3">
    <location>
        <begin position="39"/>
        <end position="58"/>
    </location>
</feature>
<keyword evidence="7" id="KW-1185">Reference proteome</keyword>
<dbReference type="EMBL" id="JAPDFW010000011">
    <property type="protein sequence ID" value="KAJ5080359.1"/>
    <property type="molecule type" value="Genomic_DNA"/>
</dbReference>
<name>A0A9Q0LXH8_ANAIG</name>
<dbReference type="InterPro" id="IPR023578">
    <property type="entry name" value="Ras_GEF_dom_sf"/>
</dbReference>
<evidence type="ECO:0000256" key="1">
    <source>
        <dbReference type="ARBA" id="ARBA00022658"/>
    </source>
</evidence>
<dbReference type="Gene3D" id="1.10.840.10">
    <property type="entry name" value="Ras guanine-nucleotide exchange factors catalytic domain"/>
    <property type="match status" value="1"/>
</dbReference>
<evidence type="ECO:0000256" key="2">
    <source>
        <dbReference type="PROSITE-ProRule" id="PRU00168"/>
    </source>
</evidence>
<dbReference type="InterPro" id="IPR001895">
    <property type="entry name" value="RASGEF_cat_dom"/>
</dbReference>
<evidence type="ECO:0000259" key="4">
    <source>
        <dbReference type="PROSITE" id="PS50009"/>
    </source>
</evidence>
<accession>A0A9Q0LXH8</accession>
<reference evidence="6" key="1">
    <citation type="submission" date="2022-10" db="EMBL/GenBank/DDBJ databases">
        <title>Novel sulphate-reducing endosymbionts in the free-living metamonad Anaeramoeba.</title>
        <authorList>
            <person name="Jerlstrom-Hultqvist J."/>
            <person name="Cepicka I."/>
            <person name="Gallot-Lavallee L."/>
            <person name="Salas-Leiva D."/>
            <person name="Curtis B.A."/>
            <person name="Zahonova K."/>
            <person name="Pipaliya S."/>
            <person name="Dacks J."/>
            <person name="Roger A.J."/>
        </authorList>
    </citation>
    <scope>NUCLEOTIDE SEQUENCE</scope>
    <source>
        <strain evidence="6">BMAN</strain>
    </source>
</reference>
<comment type="caution">
    <text evidence="6">The sequence shown here is derived from an EMBL/GenBank/DDBJ whole genome shotgun (WGS) entry which is preliminary data.</text>
</comment>
<dbReference type="SMART" id="SM00147">
    <property type="entry name" value="RasGEF"/>
    <property type="match status" value="1"/>
</dbReference>
<dbReference type="GO" id="GO:0007265">
    <property type="term" value="P:Ras protein signal transduction"/>
    <property type="evidence" value="ECO:0007669"/>
    <property type="project" value="TreeGrafter"/>
</dbReference>
<dbReference type="Pfam" id="PF00617">
    <property type="entry name" value="RasGEF"/>
    <property type="match status" value="1"/>
</dbReference>
<dbReference type="AlphaFoldDB" id="A0A9Q0LXH8"/>
<dbReference type="SMART" id="SM00229">
    <property type="entry name" value="RasGEFN"/>
    <property type="match status" value="1"/>
</dbReference>
<dbReference type="PANTHER" id="PTHR23113:SF368">
    <property type="entry name" value="CELL DIVISION CONTROL PROTEIN 25"/>
    <property type="match status" value="1"/>
</dbReference>
<dbReference type="InterPro" id="IPR008937">
    <property type="entry name" value="Ras-like_GEF"/>
</dbReference>
<dbReference type="PANTHER" id="PTHR23113">
    <property type="entry name" value="GUANINE NUCLEOTIDE EXCHANGE FACTOR"/>
    <property type="match status" value="1"/>
</dbReference>
<dbReference type="PROSITE" id="PS50212">
    <property type="entry name" value="RASGEF_NTER"/>
    <property type="match status" value="1"/>
</dbReference>
<feature type="domain" description="N-terminal Ras-GEF" evidence="5">
    <location>
        <begin position="225"/>
        <end position="354"/>
    </location>
</feature>
<gene>
    <name evidence="6" type="ORF">M0811_03844</name>
</gene>
<proteinExistence type="predicted"/>
<dbReference type="Gene3D" id="1.20.870.10">
    <property type="entry name" value="Son of sevenless (SoS) protein Chain: S domain 1"/>
    <property type="match status" value="1"/>
</dbReference>
<keyword evidence="1 2" id="KW-0344">Guanine-nucleotide releasing factor</keyword>
<organism evidence="6 7">
    <name type="scientific">Anaeramoeba ignava</name>
    <name type="common">Anaerobic marine amoeba</name>
    <dbReference type="NCBI Taxonomy" id="1746090"/>
    <lineage>
        <taxon>Eukaryota</taxon>
        <taxon>Metamonada</taxon>
        <taxon>Anaeramoebidae</taxon>
        <taxon>Anaeramoeba</taxon>
    </lineage>
</organism>
<dbReference type="Proteomes" id="UP001149090">
    <property type="component" value="Unassembled WGS sequence"/>
</dbReference>
<dbReference type="InterPro" id="IPR036964">
    <property type="entry name" value="RASGEF_cat_dom_sf"/>
</dbReference>
<dbReference type="Pfam" id="PF00618">
    <property type="entry name" value="RasGEF_N"/>
    <property type="match status" value="1"/>
</dbReference>
<feature type="domain" description="Ras-GEF" evidence="4">
    <location>
        <begin position="376"/>
        <end position="603"/>
    </location>
</feature>
<sequence>MLKQMENSNSNFFSQSNPYFLREKKKELENELIRETRRKNDLEMRRQQSNLEPPINENETNANVNKAQWVAKVMKKFPEVLELRERLRPVTKVLSYSRLLNNSKTESREGFTKDVIISLILQHFDSEGKKEIQQFIEEKTAVEYIKDNEKESKLLHLLRLAIRDVEHLWDYEFNQDRQSGISPKEQDDIVGESADRRGLDFTLDVNDIPIWDEPENNPKNIRLDEDQKIEGANINKIIEYLVTHPEDTEFQKDFFLTYESFMKSEHLLMKFIQRFHYPKKKEEENGEEYEKKKKEEEERVMNIIYQWAVECKKTFNEGVVSHLLNFIKPTTYSHKFEQLFESKTEKEKLKRRQQSCPPPKVNKVIFSYKFTLADLDEEEFSRQITLLFWDYYRSIQPPELIRMRSNSSLEMMEDEKRSNTPNITAMMNKLKEFEFYIMDQITSKGQKNKNKSFSRFTKIGDFLRKNNNFVCLYAVMNVLNSQKVQSTLNEVTKNFQQILDDFSELFQNYSKVIEKIKSENVPCIPHIQFYIDQIIKVDNENPDEIDGLINFSKKRKIAKIIDNFQFFQKYAFSFLSVYQVQNLFLSGHLMEQIPVEDLKSDEKNTN</sequence>
<dbReference type="CDD" id="cd06224">
    <property type="entry name" value="REM"/>
    <property type="match status" value="1"/>
</dbReference>
<evidence type="ECO:0000256" key="3">
    <source>
        <dbReference type="SAM" id="MobiDB-lite"/>
    </source>
</evidence>
<evidence type="ECO:0000313" key="6">
    <source>
        <dbReference type="EMBL" id="KAJ5080359.1"/>
    </source>
</evidence>
<evidence type="ECO:0000313" key="7">
    <source>
        <dbReference type="Proteomes" id="UP001149090"/>
    </source>
</evidence>
<evidence type="ECO:0000259" key="5">
    <source>
        <dbReference type="PROSITE" id="PS50212"/>
    </source>
</evidence>
<dbReference type="GO" id="GO:0005085">
    <property type="term" value="F:guanyl-nucleotide exchange factor activity"/>
    <property type="evidence" value="ECO:0007669"/>
    <property type="project" value="UniProtKB-KW"/>
</dbReference>
<dbReference type="PROSITE" id="PS50009">
    <property type="entry name" value="RASGEF_CAT"/>
    <property type="match status" value="1"/>
</dbReference>
<dbReference type="GO" id="GO:0005886">
    <property type="term" value="C:plasma membrane"/>
    <property type="evidence" value="ECO:0007669"/>
    <property type="project" value="TreeGrafter"/>
</dbReference>
<dbReference type="SUPFAM" id="SSF48366">
    <property type="entry name" value="Ras GEF"/>
    <property type="match status" value="1"/>
</dbReference>
<feature type="compositionally biased region" description="Polar residues" evidence="3">
    <location>
        <begin position="47"/>
        <end position="58"/>
    </location>
</feature>
<dbReference type="InterPro" id="IPR000651">
    <property type="entry name" value="Ras-like_Gua-exchang_fac_N"/>
</dbReference>
<protein>
    <submittedName>
        <fullName evidence="6">Ras guanine nucleotide exchange factor h</fullName>
    </submittedName>
</protein>